<feature type="transmembrane region" description="Helical" evidence="6">
    <location>
        <begin position="352"/>
        <end position="373"/>
    </location>
</feature>
<evidence type="ECO:0000256" key="4">
    <source>
        <dbReference type="ARBA" id="ARBA00022989"/>
    </source>
</evidence>
<keyword evidence="2" id="KW-1003">Cell membrane</keyword>
<dbReference type="InterPro" id="IPR050367">
    <property type="entry name" value="APC_superfamily"/>
</dbReference>
<organism evidence="7 8">
    <name type="scientific">Mycoplasmopsis mucosicanis</name>
    <dbReference type="NCBI Taxonomy" id="458208"/>
    <lineage>
        <taxon>Bacteria</taxon>
        <taxon>Bacillati</taxon>
        <taxon>Mycoplasmatota</taxon>
        <taxon>Mycoplasmoidales</taxon>
        <taxon>Metamycoplasmataceae</taxon>
        <taxon>Mycoplasmopsis</taxon>
    </lineage>
</organism>
<dbReference type="GO" id="GO:0005886">
    <property type="term" value="C:plasma membrane"/>
    <property type="evidence" value="ECO:0007669"/>
    <property type="project" value="UniProtKB-SubCell"/>
</dbReference>
<keyword evidence="8" id="KW-1185">Reference proteome</keyword>
<dbReference type="Proteomes" id="UP000320801">
    <property type="component" value="Unassembled WGS sequence"/>
</dbReference>
<gene>
    <name evidence="7" type="ORF">E1I18_01795</name>
</gene>
<proteinExistence type="predicted"/>
<evidence type="ECO:0000313" key="8">
    <source>
        <dbReference type="Proteomes" id="UP000320801"/>
    </source>
</evidence>
<feature type="transmembrane region" description="Helical" evidence="6">
    <location>
        <begin position="81"/>
        <end position="106"/>
    </location>
</feature>
<evidence type="ECO:0000313" key="7">
    <source>
        <dbReference type="EMBL" id="TQC51619.1"/>
    </source>
</evidence>
<dbReference type="InterPro" id="IPR002293">
    <property type="entry name" value="AA/rel_permease1"/>
</dbReference>
<accession>A0A507SIA9</accession>
<comment type="subcellular location">
    <subcellularLocation>
        <location evidence="1">Cell membrane</location>
        <topology evidence="1">Multi-pass membrane protein</topology>
    </subcellularLocation>
</comment>
<feature type="transmembrane region" description="Helical" evidence="6">
    <location>
        <begin position="260"/>
        <end position="279"/>
    </location>
</feature>
<dbReference type="GO" id="GO:0022857">
    <property type="term" value="F:transmembrane transporter activity"/>
    <property type="evidence" value="ECO:0007669"/>
    <property type="project" value="InterPro"/>
</dbReference>
<keyword evidence="3 6" id="KW-0812">Transmembrane</keyword>
<sequence>MKNKFSEKSFFLYGINFIVGFGFIATITGIIAQGLWGMLVFALTAFISFSVILAFARGAQAFGNEAGGSYVYAKKASANKFWVFFNGWNQFAQIPLFSATSILFFSTLLSEFDKSHQLIYQIVSLVFFLSLTLIATFGIKTSKWFILVSASVKWITVILGVSLGIYLSFSHHDFANNILSNSKVSISIITLNVLNFIYAFGGAEGLAGISAEVETKRFKKILLLIFAAVLAIYFTLYLLLLGLQKGFIGESTSFSKFFQSLWGLTGIIIFTIGTLFNRISSTLSSNIYYSRIVAPLAHDGFLPSILGKKNKHGEYRNALLFATAFSVISMIIFTAIPYALGIKDQFSFVLNAGNVVFLMQYLLAIISILVIAFKHKTFKLPWWETTIFILSIILIVFILIVNFIPPIVGDKYTKETIFLAPSYLGVMLIGFIIWGIYIAVQRRKKKNNSKI</sequence>
<feature type="transmembrane region" description="Helical" evidence="6">
    <location>
        <begin position="12"/>
        <end position="32"/>
    </location>
</feature>
<dbReference type="OrthoDB" id="396415at2"/>
<comment type="caution">
    <text evidence="7">The sequence shown here is derived from an EMBL/GenBank/DDBJ whole genome shotgun (WGS) entry which is preliminary data.</text>
</comment>
<feature type="transmembrane region" description="Helical" evidence="6">
    <location>
        <begin position="38"/>
        <end position="60"/>
    </location>
</feature>
<dbReference type="Pfam" id="PF13520">
    <property type="entry name" value="AA_permease_2"/>
    <property type="match status" value="1"/>
</dbReference>
<feature type="transmembrane region" description="Helical" evidence="6">
    <location>
        <begin position="118"/>
        <end position="137"/>
    </location>
</feature>
<feature type="transmembrane region" description="Helical" evidence="6">
    <location>
        <begin position="417"/>
        <end position="440"/>
    </location>
</feature>
<keyword evidence="4 6" id="KW-1133">Transmembrane helix</keyword>
<evidence type="ECO:0000256" key="2">
    <source>
        <dbReference type="ARBA" id="ARBA00022475"/>
    </source>
</evidence>
<dbReference type="PANTHER" id="PTHR42770">
    <property type="entry name" value="AMINO ACID TRANSPORTER-RELATED"/>
    <property type="match status" value="1"/>
</dbReference>
<dbReference type="RefSeq" id="WP_141483892.1">
    <property type="nucleotide sequence ID" value="NZ_SMDN01000005.1"/>
</dbReference>
<dbReference type="PIRSF" id="PIRSF006060">
    <property type="entry name" value="AA_transporter"/>
    <property type="match status" value="1"/>
</dbReference>
<dbReference type="Gene3D" id="1.20.1740.10">
    <property type="entry name" value="Amino acid/polyamine transporter I"/>
    <property type="match status" value="1"/>
</dbReference>
<evidence type="ECO:0000256" key="3">
    <source>
        <dbReference type="ARBA" id="ARBA00022692"/>
    </source>
</evidence>
<evidence type="ECO:0000256" key="5">
    <source>
        <dbReference type="ARBA" id="ARBA00023136"/>
    </source>
</evidence>
<name>A0A507SIA9_9BACT</name>
<reference evidence="7 8" key="1">
    <citation type="submission" date="2019-03" db="EMBL/GenBank/DDBJ databases">
        <title>Characterization of a novel Mycoplasma cynos real-time PCR assay.</title>
        <authorList>
            <person name="Tallmadge R.L."/>
            <person name="Mitchell P.K."/>
            <person name="Goodman L."/>
        </authorList>
    </citation>
    <scope>NUCLEOTIDE SEQUENCE [LARGE SCALE GENOMIC DNA]</scope>
    <source>
        <strain evidence="7 8">1642</strain>
    </source>
</reference>
<feature type="transmembrane region" description="Helical" evidence="6">
    <location>
        <begin position="318"/>
        <end position="340"/>
    </location>
</feature>
<dbReference type="PANTHER" id="PTHR42770:SF18">
    <property type="entry name" value="ARGININE_AGMATINE ANTIPORTER"/>
    <property type="match status" value="1"/>
</dbReference>
<keyword evidence="5 6" id="KW-0472">Membrane</keyword>
<feature type="transmembrane region" description="Helical" evidence="6">
    <location>
        <begin position="186"/>
        <end position="209"/>
    </location>
</feature>
<protein>
    <submittedName>
        <fullName evidence="7">APC family permease</fullName>
    </submittedName>
</protein>
<evidence type="ECO:0000256" key="1">
    <source>
        <dbReference type="ARBA" id="ARBA00004651"/>
    </source>
</evidence>
<evidence type="ECO:0000256" key="6">
    <source>
        <dbReference type="SAM" id="Phobius"/>
    </source>
</evidence>
<feature type="transmembrane region" description="Helical" evidence="6">
    <location>
        <begin position="385"/>
        <end position="405"/>
    </location>
</feature>
<feature type="transmembrane region" description="Helical" evidence="6">
    <location>
        <begin position="144"/>
        <end position="166"/>
    </location>
</feature>
<dbReference type="AlphaFoldDB" id="A0A507SIA9"/>
<feature type="transmembrane region" description="Helical" evidence="6">
    <location>
        <begin position="221"/>
        <end position="240"/>
    </location>
</feature>
<dbReference type="EMBL" id="SMDN01000005">
    <property type="protein sequence ID" value="TQC51619.1"/>
    <property type="molecule type" value="Genomic_DNA"/>
</dbReference>